<organism evidence="1 2">
    <name type="scientific">Nephila pilipes</name>
    <name type="common">Giant wood spider</name>
    <name type="synonym">Nephila maculata</name>
    <dbReference type="NCBI Taxonomy" id="299642"/>
    <lineage>
        <taxon>Eukaryota</taxon>
        <taxon>Metazoa</taxon>
        <taxon>Ecdysozoa</taxon>
        <taxon>Arthropoda</taxon>
        <taxon>Chelicerata</taxon>
        <taxon>Arachnida</taxon>
        <taxon>Araneae</taxon>
        <taxon>Araneomorphae</taxon>
        <taxon>Entelegynae</taxon>
        <taxon>Araneoidea</taxon>
        <taxon>Nephilidae</taxon>
        <taxon>Nephila</taxon>
    </lineage>
</organism>
<evidence type="ECO:0000313" key="2">
    <source>
        <dbReference type="Proteomes" id="UP000887013"/>
    </source>
</evidence>
<comment type="caution">
    <text evidence="1">The sequence shown here is derived from an EMBL/GenBank/DDBJ whole genome shotgun (WGS) entry which is preliminary data.</text>
</comment>
<dbReference type="Proteomes" id="UP000887013">
    <property type="component" value="Unassembled WGS sequence"/>
</dbReference>
<proteinExistence type="predicted"/>
<keyword evidence="2" id="KW-1185">Reference proteome</keyword>
<sequence>MMKVLLHHHQITDTVSVEKDYLFATTPAFRNFSSTNNKLLLCCGFAISGGTKDGTFLAKVFIPRNGS</sequence>
<dbReference type="EMBL" id="BMAW01110201">
    <property type="protein sequence ID" value="GFT42052.1"/>
    <property type="molecule type" value="Genomic_DNA"/>
</dbReference>
<reference evidence="1" key="1">
    <citation type="submission" date="2020-08" db="EMBL/GenBank/DDBJ databases">
        <title>Multicomponent nature underlies the extraordinary mechanical properties of spider dragline silk.</title>
        <authorList>
            <person name="Kono N."/>
            <person name="Nakamura H."/>
            <person name="Mori M."/>
            <person name="Yoshida Y."/>
            <person name="Ohtoshi R."/>
            <person name="Malay A.D."/>
            <person name="Moran D.A.P."/>
            <person name="Tomita M."/>
            <person name="Numata K."/>
            <person name="Arakawa K."/>
        </authorList>
    </citation>
    <scope>NUCLEOTIDE SEQUENCE</scope>
</reference>
<evidence type="ECO:0000313" key="1">
    <source>
        <dbReference type="EMBL" id="GFT42052.1"/>
    </source>
</evidence>
<gene>
    <name evidence="1" type="primary">NCL1_22123</name>
    <name evidence="1" type="ORF">NPIL_612471</name>
</gene>
<dbReference type="OrthoDB" id="10351151at2759"/>
<protein>
    <submittedName>
        <fullName evidence="1">Uncharacterized protein</fullName>
    </submittedName>
</protein>
<accession>A0A8X6NY66</accession>
<name>A0A8X6NY66_NEPPI</name>
<dbReference type="AlphaFoldDB" id="A0A8X6NY66"/>